<dbReference type="GO" id="GO:0016818">
    <property type="term" value="F:hydrolase activity, acting on acid anhydrides, in phosphorus-containing anhydrides"/>
    <property type="evidence" value="ECO:0007669"/>
    <property type="project" value="InterPro"/>
</dbReference>
<keyword evidence="15" id="KW-1185">Reference proteome</keyword>
<evidence type="ECO:0000313" key="14">
    <source>
        <dbReference type="EMBL" id="MCM3713559.1"/>
    </source>
</evidence>
<dbReference type="PANTHER" id="PTHR11472">
    <property type="entry name" value="DNA REPAIR DEAD HELICASE RAD3/XP-D SUBFAMILY MEMBER"/>
    <property type="match status" value="1"/>
</dbReference>
<evidence type="ECO:0000256" key="1">
    <source>
        <dbReference type="ARBA" id="ARBA00001966"/>
    </source>
</evidence>
<evidence type="ECO:0000256" key="5">
    <source>
        <dbReference type="ARBA" id="ARBA00022763"/>
    </source>
</evidence>
<keyword evidence="14" id="KW-0347">Helicase</keyword>
<evidence type="ECO:0000256" key="4">
    <source>
        <dbReference type="ARBA" id="ARBA00022741"/>
    </source>
</evidence>
<evidence type="ECO:0000256" key="9">
    <source>
        <dbReference type="ARBA" id="ARBA00023204"/>
    </source>
</evidence>
<dbReference type="InterPro" id="IPR006310">
    <property type="entry name" value="DinG"/>
</dbReference>
<dbReference type="SMART" id="SM00479">
    <property type="entry name" value="EXOIII"/>
    <property type="match status" value="1"/>
</dbReference>
<keyword evidence="2" id="KW-0479">Metal-binding</keyword>
<keyword evidence="3 11" id="KW-0540">Nuclease</keyword>
<dbReference type="SMART" id="SM00488">
    <property type="entry name" value="DEXDc2"/>
    <property type="match status" value="1"/>
</dbReference>
<dbReference type="GO" id="GO:0043139">
    <property type="term" value="F:5'-3' DNA helicase activity"/>
    <property type="evidence" value="ECO:0007669"/>
    <property type="project" value="UniProtKB-EC"/>
</dbReference>
<dbReference type="Pfam" id="PF00270">
    <property type="entry name" value="DEAD"/>
    <property type="match status" value="1"/>
</dbReference>
<reference evidence="14" key="1">
    <citation type="submission" date="2022-05" db="EMBL/GenBank/DDBJ databases">
        <title>Comparative Genomics of Spacecraft Associated Microbes.</title>
        <authorList>
            <person name="Tran M.T."/>
            <person name="Wright A."/>
            <person name="Seuylemezian A."/>
            <person name="Eisen J."/>
            <person name="Coil D."/>
        </authorList>
    </citation>
    <scope>NUCLEOTIDE SEQUENCE</scope>
    <source>
        <strain evidence="14">214.1.1</strain>
    </source>
</reference>
<dbReference type="RefSeq" id="WP_251222369.1">
    <property type="nucleotide sequence ID" value="NZ_JAMBOL010000003.1"/>
</dbReference>
<dbReference type="InterPro" id="IPR012337">
    <property type="entry name" value="RNaseH-like_sf"/>
</dbReference>
<dbReference type="InterPro" id="IPR036397">
    <property type="entry name" value="RNaseH_sf"/>
</dbReference>
<dbReference type="InterPro" id="IPR045028">
    <property type="entry name" value="DinG/Rad3-like"/>
</dbReference>
<feature type="binding site" evidence="11">
    <location>
        <begin position="290"/>
        <end position="297"/>
    </location>
    <ligand>
        <name>ATP</name>
        <dbReference type="ChEBI" id="CHEBI:30616"/>
    </ligand>
</feature>
<feature type="domain" description="Helicase ATP-binding" evidence="13">
    <location>
        <begin position="255"/>
        <end position="518"/>
    </location>
</feature>
<dbReference type="SMART" id="SM00487">
    <property type="entry name" value="DEXDc"/>
    <property type="match status" value="1"/>
</dbReference>
<dbReference type="FunFam" id="3.30.420.10:FF:000045">
    <property type="entry name" value="3'-5' exonuclease DinG"/>
    <property type="match status" value="1"/>
</dbReference>
<dbReference type="SUPFAM" id="SSF52540">
    <property type="entry name" value="P-loop containing nucleoside triphosphate hydrolases"/>
    <property type="match status" value="2"/>
</dbReference>
<evidence type="ECO:0000256" key="8">
    <source>
        <dbReference type="ARBA" id="ARBA00022840"/>
    </source>
</evidence>
<dbReference type="Gene3D" id="3.40.50.300">
    <property type="entry name" value="P-loop containing nucleotide triphosphate hydrolases"/>
    <property type="match status" value="2"/>
</dbReference>
<sequence>MIEQERYVVVDIETTGHSAKKGDRIIQIGAVVIEQGEIVETFSSFVNPGLPVPPFIEDLTGISDELVEQAPSFHSLVPEILRLLKNSAFVAHNVDFDRSFLAEQLELEGYMFPPVPLFDTVELARMLLPKQEGYKLNQLADQLGFDHDRPHQADSDAEVTATLFLTLVHKLKQLPLLTLQQLQPFAKRLKSDLGPLLAHYINEKLRQGADDQQHYDCYRQLALKRMPEEETEPVQPAATDALSFPDFFSTFMDGKMKEAFLHYELRPGQRQMMQEVDEAFEQCQHLLVEAGTGTGKSLAYLLPAAYYAHSTGNPVVISTQTIPLQEQLLERDLPLIRQLLPFPVKAALLKGRSHYLCLRKFEQSLQSIETDSYDVILTKALLLIWLTETENGDVEELNLPSGGKGFWYEVQSDAASDLGRFSPWFSRCFYHRARRRAQEADLIITNHALLCTDLTNEQRILPSYSHAVIDEAHHFEETASDYLGNSADYVTFSYLFQRLGVQQETGMLETLFELIGKHQLPLRQTRKEAEDVLLTAKEEVDDLFRMIHQFVMHTRQKSSTDIGRIRYRYSSYEEEGATWQAILECMMRVHMMMKDGINFCRNLSQLFQEKQEALSYPERGLIADFERIVEALYEQEQNLYELLLEYDPNVVYWIEVEPRGARNATFLYSKPVDVAELLADHFFAKKKSVILTSATLSVNGVFSYQEKRLGLTDFGVRQCVIPSPFSYEEQARLLLPSDLPSIKDVSEEEFAEEVAVKLWRIAEVSSGKMLVLFTSYEMLKRVYQHVKDFNQFGHLQLIGQGVTSGSRAKLMKMFKQSSQAILFGTSSFWEGIDLPGEQLHTLVIVRLPFSPPDQPLQQAQFEKAKEEGLNPFMDISLPQAIIRFKQGFGRLIRTQSDRGCVFVLDRRISTTRYGKQFIRSLPEVPVHEGKLEHLLEQFADFL</sequence>
<dbReference type="NCBIfam" id="TIGR01407">
    <property type="entry name" value="dinG_rel"/>
    <property type="match status" value="1"/>
</dbReference>
<dbReference type="GO" id="GO:0008408">
    <property type="term" value="F:3'-5' exonuclease activity"/>
    <property type="evidence" value="ECO:0007669"/>
    <property type="project" value="UniProtKB-UniRule"/>
</dbReference>
<keyword evidence="4 11" id="KW-0547">Nucleotide-binding</keyword>
<dbReference type="InterPro" id="IPR014001">
    <property type="entry name" value="Helicase_ATP-bd"/>
</dbReference>
<dbReference type="EMBL" id="JAMBOL010000003">
    <property type="protein sequence ID" value="MCM3713559.1"/>
    <property type="molecule type" value="Genomic_DNA"/>
</dbReference>
<name>A0A9X2DMJ6_9BACI</name>
<dbReference type="SMART" id="SM00491">
    <property type="entry name" value="HELICc2"/>
    <property type="match status" value="1"/>
</dbReference>
<keyword evidence="2" id="KW-0004">4Fe-4S</keyword>
<dbReference type="InterPro" id="IPR006054">
    <property type="entry name" value="DnaQ"/>
</dbReference>
<comment type="caution">
    <text evidence="14">The sequence shown here is derived from an EMBL/GenBank/DDBJ whole genome shotgun (WGS) entry which is preliminary data.</text>
</comment>
<comment type="function">
    <text evidence="11 12">3'-5' exonuclease.</text>
</comment>
<dbReference type="Gene3D" id="3.30.420.10">
    <property type="entry name" value="Ribonuclease H-like superfamily/Ribonuclease H"/>
    <property type="match status" value="1"/>
</dbReference>
<dbReference type="FunFam" id="3.40.50.300:FF:000437">
    <property type="entry name" value="ATP-dependent DNA helicase DinG"/>
    <property type="match status" value="1"/>
</dbReference>
<dbReference type="NCBIfam" id="TIGR00573">
    <property type="entry name" value="dnaq"/>
    <property type="match status" value="1"/>
</dbReference>
<dbReference type="InterPro" id="IPR006554">
    <property type="entry name" value="Helicase-like_DEXD_c2"/>
</dbReference>
<evidence type="ECO:0000256" key="2">
    <source>
        <dbReference type="ARBA" id="ARBA00022485"/>
    </source>
</evidence>
<feature type="short sequence motif" description="DEAH box" evidence="11">
    <location>
        <begin position="470"/>
        <end position="473"/>
    </location>
</feature>
<evidence type="ECO:0000256" key="11">
    <source>
        <dbReference type="HAMAP-Rule" id="MF_02206"/>
    </source>
</evidence>
<dbReference type="InterPro" id="IPR006555">
    <property type="entry name" value="ATP-dep_Helicase_C"/>
</dbReference>
<proteinExistence type="inferred from homology"/>
<keyword evidence="2" id="KW-0411">Iron-sulfur</keyword>
<keyword evidence="6 11" id="KW-0378">Hydrolase</keyword>
<dbReference type="HAMAP" id="MF_02206">
    <property type="entry name" value="DinG_exonucl"/>
    <property type="match status" value="1"/>
</dbReference>
<organism evidence="14 15">
    <name type="scientific">Halalkalibacter oceani</name>
    <dbReference type="NCBI Taxonomy" id="1653776"/>
    <lineage>
        <taxon>Bacteria</taxon>
        <taxon>Bacillati</taxon>
        <taxon>Bacillota</taxon>
        <taxon>Bacilli</taxon>
        <taxon>Bacillales</taxon>
        <taxon>Bacillaceae</taxon>
        <taxon>Halalkalibacter</taxon>
    </lineage>
</organism>
<keyword evidence="8 11" id="KW-0067">ATP-binding</keyword>
<dbReference type="GO" id="GO:0003887">
    <property type="term" value="F:DNA-directed DNA polymerase activity"/>
    <property type="evidence" value="ECO:0007669"/>
    <property type="project" value="InterPro"/>
</dbReference>
<dbReference type="SUPFAM" id="SSF53098">
    <property type="entry name" value="Ribonuclease H-like"/>
    <property type="match status" value="1"/>
</dbReference>
<evidence type="ECO:0000259" key="13">
    <source>
        <dbReference type="PROSITE" id="PS51193"/>
    </source>
</evidence>
<comment type="catalytic activity">
    <reaction evidence="10">
        <text>ATP + H2O = ADP + phosphate + H(+)</text>
        <dbReference type="Rhea" id="RHEA:13065"/>
        <dbReference type="ChEBI" id="CHEBI:15377"/>
        <dbReference type="ChEBI" id="CHEBI:15378"/>
        <dbReference type="ChEBI" id="CHEBI:30616"/>
        <dbReference type="ChEBI" id="CHEBI:43474"/>
        <dbReference type="ChEBI" id="CHEBI:456216"/>
        <dbReference type="EC" id="5.6.2.3"/>
    </reaction>
</comment>
<dbReference type="PROSITE" id="PS51193">
    <property type="entry name" value="HELICASE_ATP_BIND_2"/>
    <property type="match status" value="1"/>
</dbReference>
<protein>
    <recommendedName>
        <fullName evidence="11 12">3'-5' exonuclease DinG</fullName>
        <ecNumber evidence="11 12">3.1.-.-</ecNumber>
    </recommendedName>
</protein>
<dbReference type="EC" id="3.1.-.-" evidence="11 12"/>
<evidence type="ECO:0000256" key="7">
    <source>
        <dbReference type="ARBA" id="ARBA00022839"/>
    </source>
</evidence>
<evidence type="ECO:0000256" key="10">
    <source>
        <dbReference type="ARBA" id="ARBA00048954"/>
    </source>
</evidence>
<comment type="cofactor">
    <cofactor evidence="1">
        <name>[4Fe-4S] cluster</name>
        <dbReference type="ChEBI" id="CHEBI:49883"/>
    </cofactor>
</comment>
<keyword evidence="5" id="KW-0227">DNA damage</keyword>
<evidence type="ECO:0000256" key="6">
    <source>
        <dbReference type="ARBA" id="ARBA00022801"/>
    </source>
</evidence>
<dbReference type="InterPro" id="IPR027417">
    <property type="entry name" value="P-loop_NTPase"/>
</dbReference>
<dbReference type="GO" id="GO:0005524">
    <property type="term" value="F:ATP binding"/>
    <property type="evidence" value="ECO:0007669"/>
    <property type="project" value="UniProtKB-UniRule"/>
</dbReference>
<dbReference type="GO" id="GO:0006281">
    <property type="term" value="P:DNA repair"/>
    <property type="evidence" value="ECO:0007669"/>
    <property type="project" value="UniProtKB-KW"/>
</dbReference>
<dbReference type="NCBIfam" id="NF005981">
    <property type="entry name" value="PRK08074.1"/>
    <property type="match status" value="1"/>
</dbReference>
<dbReference type="Pfam" id="PF13307">
    <property type="entry name" value="Helicase_C_2"/>
    <property type="match status" value="1"/>
</dbReference>
<evidence type="ECO:0000256" key="12">
    <source>
        <dbReference type="RuleBase" id="RU364106"/>
    </source>
</evidence>
<dbReference type="Proteomes" id="UP001139179">
    <property type="component" value="Unassembled WGS sequence"/>
</dbReference>
<gene>
    <name evidence="11 12 14" type="primary">dinG</name>
    <name evidence="14" type="ORF">M3202_05645</name>
</gene>
<keyword evidence="2" id="KW-0408">Iron</keyword>
<accession>A0A9X2DMJ6</accession>
<dbReference type="GO" id="GO:0003677">
    <property type="term" value="F:DNA binding"/>
    <property type="evidence" value="ECO:0007669"/>
    <property type="project" value="InterPro"/>
</dbReference>
<dbReference type="GO" id="GO:0006260">
    <property type="term" value="P:DNA replication"/>
    <property type="evidence" value="ECO:0007669"/>
    <property type="project" value="InterPro"/>
</dbReference>
<dbReference type="AlphaFoldDB" id="A0A9X2DMJ6"/>
<dbReference type="PANTHER" id="PTHR11472:SF34">
    <property type="entry name" value="REGULATOR OF TELOMERE ELONGATION HELICASE 1"/>
    <property type="match status" value="1"/>
</dbReference>
<dbReference type="Pfam" id="PF00929">
    <property type="entry name" value="RNase_T"/>
    <property type="match status" value="1"/>
</dbReference>
<keyword evidence="7 11" id="KW-0269">Exonuclease</keyword>
<evidence type="ECO:0000256" key="3">
    <source>
        <dbReference type="ARBA" id="ARBA00022722"/>
    </source>
</evidence>
<dbReference type="InterPro" id="IPR011545">
    <property type="entry name" value="DEAD/DEAH_box_helicase_dom"/>
</dbReference>
<evidence type="ECO:0000313" key="15">
    <source>
        <dbReference type="Proteomes" id="UP001139179"/>
    </source>
</evidence>
<dbReference type="CDD" id="cd06127">
    <property type="entry name" value="DEDDh"/>
    <property type="match status" value="1"/>
</dbReference>
<comment type="similarity">
    <text evidence="11 12">Belongs to the helicase family. DinG subfamily. Type 2 sub-subfamily.</text>
</comment>
<dbReference type="InterPro" id="IPR013520">
    <property type="entry name" value="Ribonucl_H"/>
</dbReference>
<dbReference type="GO" id="GO:0051539">
    <property type="term" value="F:4 iron, 4 sulfur cluster binding"/>
    <property type="evidence" value="ECO:0007669"/>
    <property type="project" value="UniProtKB-KW"/>
</dbReference>
<keyword evidence="9" id="KW-0234">DNA repair</keyword>
<dbReference type="InterPro" id="IPR014013">
    <property type="entry name" value="Helic_SF1/SF2_ATP-bd_DinG/Rad3"/>
</dbReference>